<dbReference type="AlphaFoldDB" id="A0A9D1P4N2"/>
<evidence type="ECO:0000259" key="1">
    <source>
        <dbReference type="Pfam" id="PF12146"/>
    </source>
</evidence>
<dbReference type="Pfam" id="PF12146">
    <property type="entry name" value="Hydrolase_4"/>
    <property type="match status" value="1"/>
</dbReference>
<dbReference type="InterPro" id="IPR022742">
    <property type="entry name" value="Hydrolase_4"/>
</dbReference>
<sequence>MAEKKEFYFPSSDKKTEIHAVVWSPESGNFRAVLQIAHGMIEFIERYEGFAEFLTDRGFLVAGHDHLGHGKSIGSREDLGYIAKKRGSDCMAADMHHLRTLLQKKYPELPYFMLGHSMGSYLLRKYLTVHGEGLDGAMILGTGSVSDAVVLLGRVLARIIALFRGWRYRSPLMEKAFFSGAYSQFDMDGSHPENSWLTRDEEVVKAYYANPGCNFHFTLNGFYSVLEIVHYDNQEKYLRRIPKDLPLLLLSGERDPVGDLGRGVRRVEAQLRKAGIQDLTCRLYPEYRHEILNERGKEQVYQDIADWCERILQKKAEREDMGK</sequence>
<gene>
    <name evidence="2" type="ORF">IAB71_06870</name>
</gene>
<dbReference type="EMBL" id="DVOO01000019">
    <property type="protein sequence ID" value="HIV25493.1"/>
    <property type="molecule type" value="Genomic_DNA"/>
</dbReference>
<accession>A0A9D1P4N2</accession>
<name>A0A9D1P4N2_9FIRM</name>
<dbReference type="GO" id="GO:0016787">
    <property type="term" value="F:hydrolase activity"/>
    <property type="evidence" value="ECO:0007669"/>
    <property type="project" value="UniProtKB-KW"/>
</dbReference>
<evidence type="ECO:0000313" key="3">
    <source>
        <dbReference type="Proteomes" id="UP000824169"/>
    </source>
</evidence>
<feature type="domain" description="Serine aminopeptidase S33" evidence="1">
    <location>
        <begin position="30"/>
        <end position="295"/>
    </location>
</feature>
<dbReference type="PANTHER" id="PTHR11614">
    <property type="entry name" value="PHOSPHOLIPASE-RELATED"/>
    <property type="match status" value="1"/>
</dbReference>
<reference evidence="2" key="2">
    <citation type="journal article" date="2021" name="PeerJ">
        <title>Extensive microbial diversity within the chicken gut microbiome revealed by metagenomics and culture.</title>
        <authorList>
            <person name="Gilroy R."/>
            <person name="Ravi A."/>
            <person name="Getino M."/>
            <person name="Pursley I."/>
            <person name="Horton D.L."/>
            <person name="Alikhan N.F."/>
            <person name="Baker D."/>
            <person name="Gharbi K."/>
            <person name="Hall N."/>
            <person name="Watson M."/>
            <person name="Adriaenssens E.M."/>
            <person name="Foster-Nyarko E."/>
            <person name="Jarju S."/>
            <person name="Secka A."/>
            <person name="Antonio M."/>
            <person name="Oren A."/>
            <person name="Chaudhuri R.R."/>
            <person name="La Ragione R."/>
            <person name="Hildebrand F."/>
            <person name="Pallen M.J."/>
        </authorList>
    </citation>
    <scope>NUCLEOTIDE SEQUENCE</scope>
    <source>
        <strain evidence="2">CHK188-20938</strain>
    </source>
</reference>
<protein>
    <submittedName>
        <fullName evidence="2">Alpha/beta fold hydrolase</fullName>
    </submittedName>
</protein>
<keyword evidence="2" id="KW-0378">Hydrolase</keyword>
<comment type="caution">
    <text evidence="2">The sequence shown here is derived from an EMBL/GenBank/DDBJ whole genome shotgun (WGS) entry which is preliminary data.</text>
</comment>
<dbReference type="Gene3D" id="3.40.50.1820">
    <property type="entry name" value="alpha/beta hydrolase"/>
    <property type="match status" value="1"/>
</dbReference>
<dbReference type="InterPro" id="IPR029058">
    <property type="entry name" value="AB_hydrolase_fold"/>
</dbReference>
<dbReference type="InterPro" id="IPR051044">
    <property type="entry name" value="MAG_DAG_Lipase"/>
</dbReference>
<reference evidence="2" key="1">
    <citation type="submission" date="2020-10" db="EMBL/GenBank/DDBJ databases">
        <authorList>
            <person name="Gilroy R."/>
        </authorList>
    </citation>
    <scope>NUCLEOTIDE SEQUENCE</scope>
    <source>
        <strain evidence="2">CHK188-20938</strain>
    </source>
</reference>
<evidence type="ECO:0000313" key="2">
    <source>
        <dbReference type="EMBL" id="HIV25493.1"/>
    </source>
</evidence>
<organism evidence="2 3">
    <name type="scientific">Candidatus Scatomonas pullistercoris</name>
    <dbReference type="NCBI Taxonomy" id="2840920"/>
    <lineage>
        <taxon>Bacteria</taxon>
        <taxon>Bacillati</taxon>
        <taxon>Bacillota</taxon>
        <taxon>Clostridia</taxon>
        <taxon>Lachnospirales</taxon>
        <taxon>Lachnospiraceae</taxon>
        <taxon>Lachnospiraceae incertae sedis</taxon>
        <taxon>Candidatus Scatomonas</taxon>
    </lineage>
</organism>
<dbReference type="SUPFAM" id="SSF53474">
    <property type="entry name" value="alpha/beta-Hydrolases"/>
    <property type="match status" value="1"/>
</dbReference>
<dbReference type="Proteomes" id="UP000824169">
    <property type="component" value="Unassembled WGS sequence"/>
</dbReference>
<proteinExistence type="predicted"/>